<dbReference type="Pfam" id="PF07704">
    <property type="entry name" value="PSK_trans_fac"/>
    <property type="match status" value="1"/>
</dbReference>
<evidence type="ECO:0000256" key="1">
    <source>
        <dbReference type="ARBA" id="ARBA00022649"/>
    </source>
</evidence>
<keyword evidence="3" id="KW-1185">Reference proteome</keyword>
<proteinExistence type="predicted"/>
<dbReference type="InterPro" id="IPR011660">
    <property type="entry name" value="VapB-like"/>
</dbReference>
<evidence type="ECO:0000313" key="2">
    <source>
        <dbReference type="EMBL" id="NLS09211.1"/>
    </source>
</evidence>
<dbReference type="AlphaFoldDB" id="A0A7X8TIL3"/>
<name>A0A7X8TIL3_9MICC</name>
<organism evidence="2 3">
    <name type="scientific">Nesterenkonia sedimenti</name>
    <dbReference type="NCBI Taxonomy" id="1463632"/>
    <lineage>
        <taxon>Bacteria</taxon>
        <taxon>Bacillati</taxon>
        <taxon>Actinomycetota</taxon>
        <taxon>Actinomycetes</taxon>
        <taxon>Micrococcales</taxon>
        <taxon>Micrococcaceae</taxon>
        <taxon>Nesterenkonia</taxon>
    </lineage>
</organism>
<dbReference type="RefSeq" id="WP_168886694.1">
    <property type="nucleotide sequence ID" value="NZ_JABAHY010000002.1"/>
</dbReference>
<protein>
    <submittedName>
        <fullName evidence="2">Type II toxin-antitoxin system VapB family antitoxin</fullName>
    </submittedName>
</protein>
<keyword evidence="1" id="KW-1277">Toxin-antitoxin system</keyword>
<gene>
    <name evidence="2" type="ORF">HGQ17_04160</name>
</gene>
<reference evidence="2 3" key="1">
    <citation type="submission" date="2020-04" db="EMBL/GenBank/DDBJ databases">
        <title>Nesterenkonia sp. nov., isolated from marine sediment.</title>
        <authorList>
            <person name="Zhang G."/>
        </authorList>
    </citation>
    <scope>NUCLEOTIDE SEQUENCE [LARGE SCALE GENOMIC DNA]</scope>
    <source>
        <strain evidence="2 3">MY13</strain>
    </source>
</reference>
<sequence length="81" mass="8708">MSLNIKNPRVHALAREAARRGGTTQTGAMERALEQYLESLQNDAERAARVDALIDEMSVAIAKGPGPLSTEDLYGEDGLPV</sequence>
<evidence type="ECO:0000313" key="3">
    <source>
        <dbReference type="Proteomes" id="UP000523139"/>
    </source>
</evidence>
<dbReference type="Proteomes" id="UP000523139">
    <property type="component" value="Unassembled WGS sequence"/>
</dbReference>
<dbReference type="EMBL" id="JABAHY010000002">
    <property type="protein sequence ID" value="NLS09211.1"/>
    <property type="molecule type" value="Genomic_DNA"/>
</dbReference>
<comment type="caution">
    <text evidence="2">The sequence shown here is derived from an EMBL/GenBank/DDBJ whole genome shotgun (WGS) entry which is preliminary data.</text>
</comment>
<accession>A0A7X8TIL3</accession>